<dbReference type="AlphaFoldDB" id="A0A663N026"/>
<reference evidence="1" key="1">
    <citation type="submission" date="2025-08" db="UniProtKB">
        <authorList>
            <consortium name="Ensembl"/>
        </authorList>
    </citation>
    <scope>IDENTIFICATION</scope>
</reference>
<dbReference type="Proteomes" id="UP000472269">
    <property type="component" value="Unplaced"/>
</dbReference>
<keyword evidence="2" id="KW-1185">Reference proteome</keyword>
<sequence>GFPSGTIWRPQSRRPIPGLAPSLLLADPLSECSVPPDTPGPHKAEMLPGETGRWMECGKMELRPWYTGQMDTEREMEGEEVVSKQRTCKASSRQQDAQQHPAFCSRVHQELSTAMLFAQHS</sequence>
<evidence type="ECO:0000313" key="1">
    <source>
        <dbReference type="Ensembl" id="ENSACUP00000016993.1"/>
    </source>
</evidence>
<dbReference type="Ensembl" id="ENSACUT00000018127.1">
    <property type="protein sequence ID" value="ENSACUP00000016993.1"/>
    <property type="gene ID" value="ENSACUG00000011432.1"/>
</dbReference>
<proteinExistence type="predicted"/>
<evidence type="ECO:0000313" key="2">
    <source>
        <dbReference type="Proteomes" id="UP000472269"/>
    </source>
</evidence>
<name>A0A663N026_ATHCN</name>
<organism evidence="1 2">
    <name type="scientific">Athene cunicularia</name>
    <name type="common">Burrowing owl</name>
    <name type="synonym">Speotyto cunicularia</name>
    <dbReference type="NCBI Taxonomy" id="194338"/>
    <lineage>
        <taxon>Eukaryota</taxon>
        <taxon>Metazoa</taxon>
        <taxon>Chordata</taxon>
        <taxon>Craniata</taxon>
        <taxon>Vertebrata</taxon>
        <taxon>Euteleostomi</taxon>
        <taxon>Archelosauria</taxon>
        <taxon>Archosauria</taxon>
        <taxon>Dinosauria</taxon>
        <taxon>Saurischia</taxon>
        <taxon>Theropoda</taxon>
        <taxon>Coelurosauria</taxon>
        <taxon>Aves</taxon>
        <taxon>Neognathae</taxon>
        <taxon>Neoaves</taxon>
        <taxon>Telluraves</taxon>
        <taxon>Strigiformes</taxon>
        <taxon>Strigidae</taxon>
        <taxon>Athene</taxon>
    </lineage>
</organism>
<reference evidence="1" key="2">
    <citation type="submission" date="2025-09" db="UniProtKB">
        <authorList>
            <consortium name="Ensembl"/>
        </authorList>
    </citation>
    <scope>IDENTIFICATION</scope>
</reference>
<accession>A0A663N026</accession>
<protein>
    <submittedName>
        <fullName evidence="1">Uncharacterized protein</fullName>
    </submittedName>
</protein>